<dbReference type="RefSeq" id="WP_134750860.1">
    <property type="nucleotide sequence ID" value="NZ_MYFO02000006.1"/>
</dbReference>
<evidence type="ECO:0000259" key="3">
    <source>
        <dbReference type="Pfam" id="PF14478"/>
    </source>
</evidence>
<organism evidence="4 5">
    <name type="scientific">Paenibacillus athensensis</name>
    <dbReference type="NCBI Taxonomy" id="1967502"/>
    <lineage>
        <taxon>Bacteria</taxon>
        <taxon>Bacillati</taxon>
        <taxon>Bacillota</taxon>
        <taxon>Bacilli</taxon>
        <taxon>Bacillales</taxon>
        <taxon>Paenibacillaceae</taxon>
        <taxon>Paenibacillus</taxon>
    </lineage>
</organism>
<dbReference type="Proteomes" id="UP000298246">
    <property type="component" value="Unassembled WGS sequence"/>
</dbReference>
<dbReference type="InterPro" id="IPR027954">
    <property type="entry name" value="Transcobalamin-like_C"/>
</dbReference>
<dbReference type="PROSITE" id="PS51257">
    <property type="entry name" value="PROKAR_LIPOPROTEIN"/>
    <property type="match status" value="1"/>
</dbReference>
<evidence type="ECO:0000256" key="1">
    <source>
        <dbReference type="SAM" id="MobiDB-lite"/>
    </source>
</evidence>
<dbReference type="AlphaFoldDB" id="A0A4Y8Q5X5"/>
<accession>A0A4Y8Q5X5</accession>
<dbReference type="OrthoDB" id="2356646at2"/>
<feature type="chain" id="PRO_5021368656" description="Transcobalamin-like C-terminal domain-containing protein" evidence="2">
    <location>
        <begin position="29"/>
        <end position="260"/>
    </location>
</feature>
<dbReference type="Pfam" id="PF14478">
    <property type="entry name" value="DUF4430"/>
    <property type="match status" value="1"/>
</dbReference>
<name>A0A4Y8Q5X5_9BACL</name>
<dbReference type="EMBL" id="MYFO01000006">
    <property type="protein sequence ID" value="TFE89693.1"/>
    <property type="molecule type" value="Genomic_DNA"/>
</dbReference>
<sequence length="260" mass="25581">MARFNIFGSVILTAALALALAGCNGAPADTAATLSPPPATSSATPLDGAAPSDAGPKGESAQPSDTAAAATASPAVGSPATTTAPVDMAAAPEASAQAAGPAPGGSAAAATPPASGATQPPRLGAAGPPAAAAKATVRISIVGDRDKGTILAAVSAPLQDNDTVIDVLRRVTKEARIQMETRGSGQAVYVEGIANLYEFDKGGKSGWLYRVNGDFPNVSAGAYPLKKGDSVEWLYTLDMGKDVGKEDAAGSNDQAGNPAK</sequence>
<reference evidence="4 5" key="1">
    <citation type="submission" date="2017-03" db="EMBL/GenBank/DDBJ databases">
        <title>Isolation of Levoglucosan Utilizing Bacteria.</title>
        <authorList>
            <person name="Arya A.S."/>
        </authorList>
    </citation>
    <scope>NUCLEOTIDE SEQUENCE [LARGE SCALE GENOMIC DNA]</scope>
    <source>
        <strain evidence="4 5">MEC069</strain>
    </source>
</reference>
<feature type="signal peptide" evidence="2">
    <location>
        <begin position="1"/>
        <end position="28"/>
    </location>
</feature>
<evidence type="ECO:0000313" key="4">
    <source>
        <dbReference type="EMBL" id="TFE89693.1"/>
    </source>
</evidence>
<evidence type="ECO:0000256" key="2">
    <source>
        <dbReference type="SAM" id="SignalP"/>
    </source>
</evidence>
<comment type="caution">
    <text evidence="4">The sequence shown here is derived from an EMBL/GenBank/DDBJ whole genome shotgun (WGS) entry which is preliminary data.</text>
</comment>
<gene>
    <name evidence="4" type="ORF">B5M42_06245</name>
</gene>
<protein>
    <recommendedName>
        <fullName evidence="3">Transcobalamin-like C-terminal domain-containing protein</fullName>
    </recommendedName>
</protein>
<proteinExistence type="predicted"/>
<keyword evidence="2" id="KW-0732">Signal</keyword>
<dbReference type="Gene3D" id="2.170.130.30">
    <property type="match status" value="1"/>
</dbReference>
<keyword evidence="5" id="KW-1185">Reference proteome</keyword>
<evidence type="ECO:0000313" key="5">
    <source>
        <dbReference type="Proteomes" id="UP000298246"/>
    </source>
</evidence>
<feature type="compositionally biased region" description="Low complexity" evidence="1">
    <location>
        <begin position="60"/>
        <end position="129"/>
    </location>
</feature>
<feature type="compositionally biased region" description="Low complexity" evidence="1">
    <location>
        <begin position="32"/>
        <end position="47"/>
    </location>
</feature>
<feature type="domain" description="Transcobalamin-like C-terminal" evidence="3">
    <location>
        <begin position="162"/>
        <end position="236"/>
    </location>
</feature>
<feature type="region of interest" description="Disordered" evidence="1">
    <location>
        <begin position="32"/>
        <end position="129"/>
    </location>
</feature>